<dbReference type="InterPro" id="IPR010033">
    <property type="entry name" value="HAD_SF_ppase_IIIC"/>
</dbReference>
<sequence>MNSTRSNDRFASFAAQARRGEIQDAFATLRSAIDPNDSFVTLRKYLKVFDTMDRNALGLKPIRIAILSSATVDHVSEMVRLWLACEGFAAQFYIAPFDTVVPTILDKDGDLYAFQPEIVWIFTTGRDLRIDMPPGSAVDVVDEAVAAEVDMAEGLWAELRKNCPALVIQNNADTPSIDVLGNFEGSVGWSRRSVIRKFNSRLADRASGGVVIFDYDHLSALYGQSRWFEYRHWHHSKQPMTFDAMGLVGFTFARLVAAIKGQAKKCVVLDLDNTLWGGVIGDDGLAGIKLGNGATGEAFSQIQDYFKSLKQRGVILAVCSKNEAANAREPFEQHPDMRLKLDDIAEFVANWNNKADNIRTIAENLNIGLDSMVFIDDNPVERDVVRQYLPMVAVPELSDDPAEYVGLVHRLRYFETAAYSQEDAVRTEYYRANAQRRELQGSFADQAQFQESLLMEAEIGCADGMYLARSAQLINKSNQFHLTGTRYSEAEVSAFQRDENWICRHFILRDRFGDNGLISVVLMRQDGPALVVDTWVMSCRVLGRAMEEFIANEIARVALDRGCEVIRGRYVPSKKNKLVAQLYQRLRFEKVGEVDGVTDWIRPVNPPVFLDTKIKLVGSEPAPRDETVDAA</sequence>
<dbReference type="InterPro" id="IPR023214">
    <property type="entry name" value="HAD_sf"/>
</dbReference>
<dbReference type="GO" id="GO:0016788">
    <property type="term" value="F:hydrolase activity, acting on ester bonds"/>
    <property type="evidence" value="ECO:0007669"/>
    <property type="project" value="UniProtKB-ARBA"/>
</dbReference>
<dbReference type="InterPro" id="IPR036514">
    <property type="entry name" value="SGNH_hydro_sf"/>
</dbReference>
<dbReference type="EMBL" id="AP012603">
    <property type="protein sequence ID" value="BAM91494.1"/>
    <property type="molecule type" value="Genomic_DNA"/>
</dbReference>
<feature type="domain" description="BF1531-like N-terminal" evidence="1">
    <location>
        <begin position="63"/>
        <end position="248"/>
    </location>
</feature>
<dbReference type="NCBIfam" id="TIGR01681">
    <property type="entry name" value="HAD-SF-IIIC"/>
    <property type="match status" value="1"/>
</dbReference>
<dbReference type="PATRIC" id="fig|1245469.3.peg.5644"/>
<dbReference type="RefSeq" id="WP_015668581.1">
    <property type="nucleotide sequence ID" value="NC_020453.1"/>
</dbReference>
<dbReference type="Gene3D" id="3.40.50.1110">
    <property type="entry name" value="SGNH hydrolase"/>
    <property type="match status" value="1"/>
</dbReference>
<evidence type="ECO:0000313" key="3">
    <source>
        <dbReference type="Proteomes" id="UP000011841"/>
    </source>
</evidence>
<dbReference type="InterPro" id="IPR049369">
    <property type="entry name" value="BF1531-like_N"/>
</dbReference>
<evidence type="ECO:0000313" key="2">
    <source>
        <dbReference type="EMBL" id="BAM91494.1"/>
    </source>
</evidence>
<dbReference type="HOGENOM" id="CLU_018095_1_0_5"/>
<evidence type="ECO:0000259" key="1">
    <source>
        <dbReference type="Pfam" id="PF21211"/>
    </source>
</evidence>
<proteinExistence type="predicted"/>
<dbReference type="AlphaFoldDB" id="M4ZCI7"/>
<organism evidence="2 3">
    <name type="scientific">Bradyrhizobium oligotrophicum S58</name>
    <dbReference type="NCBI Taxonomy" id="1245469"/>
    <lineage>
        <taxon>Bacteria</taxon>
        <taxon>Pseudomonadati</taxon>
        <taxon>Pseudomonadota</taxon>
        <taxon>Alphaproteobacteria</taxon>
        <taxon>Hyphomicrobiales</taxon>
        <taxon>Nitrobacteraceae</taxon>
        <taxon>Bradyrhizobium</taxon>
    </lineage>
</organism>
<dbReference type="InterPro" id="IPR010037">
    <property type="entry name" value="FkbH_domain"/>
</dbReference>
<dbReference type="Pfam" id="PF21211">
    <property type="entry name" value="FkbH_N"/>
    <property type="match status" value="1"/>
</dbReference>
<protein>
    <recommendedName>
        <fullName evidence="1">BF1531-like N-terminal domain-containing protein</fullName>
    </recommendedName>
</protein>
<dbReference type="InterPro" id="IPR036412">
    <property type="entry name" value="HAD-like_sf"/>
</dbReference>
<dbReference type="eggNOG" id="COG3882">
    <property type="taxonomic scope" value="Bacteria"/>
</dbReference>
<dbReference type="NCBIfam" id="TIGR01686">
    <property type="entry name" value="FkbH"/>
    <property type="match status" value="1"/>
</dbReference>
<gene>
    <name evidence="2" type="ORF">S58_55170</name>
</gene>
<dbReference type="OrthoDB" id="323926at2"/>
<reference evidence="2 3" key="1">
    <citation type="journal article" date="2013" name="Appl. Environ. Microbiol.">
        <title>Genome analysis suggests that the soil oligotrophic bacterium Agromonas oligotrophica (Bradyrhizobium oligotrophicum) is a nitrogen-fixing symbiont of Aeschynomene indica.</title>
        <authorList>
            <person name="Okubo T."/>
            <person name="Fukushima S."/>
            <person name="Itakura M."/>
            <person name="Oshima K."/>
            <person name="Longtonglang A."/>
            <person name="Teaumroong N."/>
            <person name="Mitsui H."/>
            <person name="Hattori M."/>
            <person name="Hattori R."/>
            <person name="Hattori T."/>
            <person name="Minamisawa K."/>
        </authorList>
    </citation>
    <scope>NUCLEOTIDE SEQUENCE [LARGE SCALE GENOMIC DNA]</scope>
    <source>
        <strain evidence="2 3">S58</strain>
    </source>
</reference>
<name>M4ZCI7_9BRAD</name>
<dbReference type="KEGG" id="aol:S58_55170"/>
<dbReference type="SUPFAM" id="SSF56784">
    <property type="entry name" value="HAD-like"/>
    <property type="match status" value="1"/>
</dbReference>
<dbReference type="STRING" id="1245469.S58_55170"/>
<dbReference type="GeneID" id="301819259"/>
<dbReference type="Gene3D" id="3.40.50.1000">
    <property type="entry name" value="HAD superfamily/HAD-like"/>
    <property type="match status" value="1"/>
</dbReference>
<accession>M4ZCI7</accession>
<dbReference type="Proteomes" id="UP000011841">
    <property type="component" value="Chromosome"/>
</dbReference>
<keyword evidence="3" id="KW-1185">Reference proteome</keyword>